<proteinExistence type="predicted"/>
<sequence>MICFTLLPDTLEYEIHLQYVLLLEDRLNEEWVKEMLVGNAIIYRNELDDLLHSCLVGISDKQMAGYLLSGVFLTTILLPEPSATFSTTKLMPQNGCHLTAIPNCTLSNLGKVQHTPSTVRESGLKTR</sequence>
<comment type="caution">
    <text evidence="1">The sequence shown here is derived from an EMBL/GenBank/DDBJ whole genome shotgun (WGS) entry which is preliminary data.</text>
</comment>
<reference evidence="1 2" key="1">
    <citation type="journal article" date="2024" name="Plant Biotechnol. J.">
        <title>Dendrobium thyrsiflorum genome and its molecular insights into genes involved in important horticultural traits.</title>
        <authorList>
            <person name="Chen B."/>
            <person name="Wang J.Y."/>
            <person name="Zheng P.J."/>
            <person name="Li K.L."/>
            <person name="Liang Y.M."/>
            <person name="Chen X.F."/>
            <person name="Zhang C."/>
            <person name="Zhao X."/>
            <person name="He X."/>
            <person name="Zhang G.Q."/>
            <person name="Liu Z.J."/>
            <person name="Xu Q."/>
        </authorList>
    </citation>
    <scope>NUCLEOTIDE SEQUENCE [LARGE SCALE GENOMIC DNA]</scope>
    <source>
        <strain evidence="1">GZMU011</strain>
    </source>
</reference>
<keyword evidence="2" id="KW-1185">Reference proteome</keyword>
<protein>
    <submittedName>
        <fullName evidence="1">Uncharacterized protein</fullName>
    </submittedName>
</protein>
<dbReference type="AlphaFoldDB" id="A0ABD0VCP4"/>
<dbReference type="EMBL" id="JANQDX010000006">
    <property type="protein sequence ID" value="KAL0922937.1"/>
    <property type="molecule type" value="Genomic_DNA"/>
</dbReference>
<evidence type="ECO:0000313" key="2">
    <source>
        <dbReference type="Proteomes" id="UP001552299"/>
    </source>
</evidence>
<gene>
    <name evidence="1" type="ORF">M5K25_006968</name>
</gene>
<name>A0ABD0VCP4_DENTH</name>
<organism evidence="1 2">
    <name type="scientific">Dendrobium thyrsiflorum</name>
    <name type="common">Pinecone-like raceme dendrobium</name>
    <name type="synonym">Orchid</name>
    <dbReference type="NCBI Taxonomy" id="117978"/>
    <lineage>
        <taxon>Eukaryota</taxon>
        <taxon>Viridiplantae</taxon>
        <taxon>Streptophyta</taxon>
        <taxon>Embryophyta</taxon>
        <taxon>Tracheophyta</taxon>
        <taxon>Spermatophyta</taxon>
        <taxon>Magnoliopsida</taxon>
        <taxon>Liliopsida</taxon>
        <taxon>Asparagales</taxon>
        <taxon>Orchidaceae</taxon>
        <taxon>Epidendroideae</taxon>
        <taxon>Malaxideae</taxon>
        <taxon>Dendrobiinae</taxon>
        <taxon>Dendrobium</taxon>
    </lineage>
</organism>
<accession>A0ABD0VCP4</accession>
<evidence type="ECO:0000313" key="1">
    <source>
        <dbReference type="EMBL" id="KAL0922937.1"/>
    </source>
</evidence>
<dbReference type="Proteomes" id="UP001552299">
    <property type="component" value="Unassembled WGS sequence"/>
</dbReference>